<gene>
    <name evidence="1" type="ORF">UFOPK4248_00375</name>
</gene>
<dbReference type="EMBL" id="CAFBQB010000032">
    <property type="protein sequence ID" value="CAB5041011.1"/>
    <property type="molecule type" value="Genomic_DNA"/>
</dbReference>
<proteinExistence type="predicted"/>
<accession>A0A6J7SJ35</accession>
<name>A0A6J7SJ35_9ZZZZ</name>
<organism evidence="1">
    <name type="scientific">freshwater metagenome</name>
    <dbReference type="NCBI Taxonomy" id="449393"/>
    <lineage>
        <taxon>unclassified sequences</taxon>
        <taxon>metagenomes</taxon>
        <taxon>ecological metagenomes</taxon>
    </lineage>
</organism>
<reference evidence="1" key="1">
    <citation type="submission" date="2020-05" db="EMBL/GenBank/DDBJ databases">
        <authorList>
            <person name="Chiriac C."/>
            <person name="Salcher M."/>
            <person name="Ghai R."/>
            <person name="Kavagutti S V."/>
        </authorList>
    </citation>
    <scope>NUCLEOTIDE SEQUENCE</scope>
</reference>
<sequence length="80" mass="8760">MALNPRFVTWDRTVAQSVIAAAFLLPDVVALEVLSRNESGTVGQIRATSSTGVQFTIRGETFRSRTKIPSAYFDLVSVQN</sequence>
<protein>
    <submittedName>
        <fullName evidence="1">Unannotated protein</fullName>
    </submittedName>
</protein>
<evidence type="ECO:0000313" key="1">
    <source>
        <dbReference type="EMBL" id="CAB5041011.1"/>
    </source>
</evidence>
<dbReference type="AlphaFoldDB" id="A0A6J7SJ35"/>